<reference evidence="2" key="2">
    <citation type="submission" date="2020-05" db="UniProtKB">
        <authorList>
            <consortium name="EnsemblMetazoa"/>
        </authorList>
    </citation>
    <scope>IDENTIFICATION</scope>
    <source>
        <strain evidence="2">A-37</strain>
    </source>
</reference>
<dbReference type="VEuPathDB" id="VectorBase:ACUA025365"/>
<name>A0A182MSQ7_9DIPT</name>
<dbReference type="EnsemblMetazoa" id="ACUA025365-RA">
    <property type="protein sequence ID" value="ACUA025365-PA"/>
    <property type="gene ID" value="ACUA025365"/>
</dbReference>
<accession>A0A182MSQ7</accession>
<evidence type="ECO:0000313" key="3">
    <source>
        <dbReference type="Proteomes" id="UP000075883"/>
    </source>
</evidence>
<dbReference type="Proteomes" id="UP000075883">
    <property type="component" value="Unassembled WGS sequence"/>
</dbReference>
<keyword evidence="3" id="KW-1185">Reference proteome</keyword>
<sequence length="129" mass="14425">MNRKLDPTGMYRRPGSGATSFQRSPFHHQQLQNHQRMPHHHQQQQQHQRNRLAHPLNFPPFLAPSPTPRYGTPGLVDGTIVDDALDMLGAWPRRNIERTAETEASGSSGWPAGDLFLAHKSSAGNPCMS</sequence>
<feature type="compositionally biased region" description="Polar residues" evidence="1">
    <location>
        <begin position="17"/>
        <end position="31"/>
    </location>
</feature>
<proteinExistence type="predicted"/>
<feature type="compositionally biased region" description="Basic residues" evidence="1">
    <location>
        <begin position="36"/>
        <end position="52"/>
    </location>
</feature>
<dbReference type="AlphaFoldDB" id="A0A182MSQ7"/>
<dbReference type="EMBL" id="AXCM01003676">
    <property type="status" value="NOT_ANNOTATED_CDS"/>
    <property type="molecule type" value="Genomic_DNA"/>
</dbReference>
<feature type="region of interest" description="Disordered" evidence="1">
    <location>
        <begin position="1"/>
        <end position="74"/>
    </location>
</feature>
<protein>
    <submittedName>
        <fullName evidence="2">Uncharacterized protein</fullName>
    </submittedName>
</protein>
<feature type="compositionally biased region" description="Pro residues" evidence="1">
    <location>
        <begin position="57"/>
        <end position="67"/>
    </location>
</feature>
<reference evidence="3" key="1">
    <citation type="submission" date="2013-09" db="EMBL/GenBank/DDBJ databases">
        <title>The Genome Sequence of Anopheles culicifacies species A.</title>
        <authorList>
            <consortium name="The Broad Institute Genomics Platform"/>
            <person name="Neafsey D.E."/>
            <person name="Besansky N."/>
            <person name="Howell P."/>
            <person name="Walton C."/>
            <person name="Young S.K."/>
            <person name="Zeng Q."/>
            <person name="Gargeya S."/>
            <person name="Fitzgerald M."/>
            <person name="Haas B."/>
            <person name="Abouelleil A."/>
            <person name="Allen A.W."/>
            <person name="Alvarado L."/>
            <person name="Arachchi H.M."/>
            <person name="Berlin A.M."/>
            <person name="Chapman S.B."/>
            <person name="Gainer-Dewar J."/>
            <person name="Goldberg J."/>
            <person name="Griggs A."/>
            <person name="Gujja S."/>
            <person name="Hansen M."/>
            <person name="Howarth C."/>
            <person name="Imamovic A."/>
            <person name="Ireland A."/>
            <person name="Larimer J."/>
            <person name="McCowan C."/>
            <person name="Murphy C."/>
            <person name="Pearson M."/>
            <person name="Poon T.W."/>
            <person name="Priest M."/>
            <person name="Roberts A."/>
            <person name="Saif S."/>
            <person name="Shea T."/>
            <person name="Sisk P."/>
            <person name="Sykes S."/>
            <person name="Wortman J."/>
            <person name="Nusbaum C."/>
            <person name="Birren B."/>
        </authorList>
    </citation>
    <scope>NUCLEOTIDE SEQUENCE [LARGE SCALE GENOMIC DNA]</scope>
    <source>
        <strain evidence="3">A-37</strain>
    </source>
</reference>
<evidence type="ECO:0000313" key="2">
    <source>
        <dbReference type="EnsemblMetazoa" id="ACUA025365-PA"/>
    </source>
</evidence>
<evidence type="ECO:0000256" key="1">
    <source>
        <dbReference type="SAM" id="MobiDB-lite"/>
    </source>
</evidence>
<organism evidence="2 3">
    <name type="scientific">Anopheles culicifacies</name>
    <dbReference type="NCBI Taxonomy" id="139723"/>
    <lineage>
        <taxon>Eukaryota</taxon>
        <taxon>Metazoa</taxon>
        <taxon>Ecdysozoa</taxon>
        <taxon>Arthropoda</taxon>
        <taxon>Hexapoda</taxon>
        <taxon>Insecta</taxon>
        <taxon>Pterygota</taxon>
        <taxon>Neoptera</taxon>
        <taxon>Endopterygota</taxon>
        <taxon>Diptera</taxon>
        <taxon>Nematocera</taxon>
        <taxon>Culicoidea</taxon>
        <taxon>Culicidae</taxon>
        <taxon>Anophelinae</taxon>
        <taxon>Anopheles</taxon>
        <taxon>culicifacies species complex</taxon>
    </lineage>
</organism>